<dbReference type="GO" id="GO:1990481">
    <property type="term" value="P:mRNA pseudouridine synthesis"/>
    <property type="evidence" value="ECO:0007669"/>
    <property type="project" value="TreeGrafter"/>
</dbReference>
<dbReference type="Pfam" id="PF16198">
    <property type="entry name" value="TruB_C_2"/>
    <property type="match status" value="1"/>
</dbReference>
<dbReference type="RefSeq" id="WP_158349116.1">
    <property type="nucleotide sequence ID" value="NZ_LR025085.1"/>
</dbReference>
<dbReference type="HAMAP" id="MF_01080">
    <property type="entry name" value="TruB_bact"/>
    <property type="match status" value="1"/>
</dbReference>
<dbReference type="PANTHER" id="PTHR13767">
    <property type="entry name" value="TRNA-PSEUDOURIDINE SYNTHASE"/>
    <property type="match status" value="1"/>
</dbReference>
<dbReference type="SUPFAM" id="SSF55120">
    <property type="entry name" value="Pseudouridine synthase"/>
    <property type="match status" value="1"/>
</dbReference>
<feature type="domain" description="tRNA pseudouridylate synthase B C-terminal" evidence="7">
    <location>
        <begin position="179"/>
        <end position="245"/>
    </location>
</feature>
<comment type="similarity">
    <text evidence="2 5">Belongs to the pseudouridine synthase TruB family. Type 1 subfamily.</text>
</comment>
<dbReference type="GO" id="GO:0160148">
    <property type="term" value="F:tRNA pseudouridine(55) synthase activity"/>
    <property type="evidence" value="ECO:0007669"/>
    <property type="project" value="UniProtKB-EC"/>
</dbReference>
<proteinExistence type="inferred from homology"/>
<dbReference type="Pfam" id="PF01509">
    <property type="entry name" value="TruB_N"/>
    <property type="match status" value="1"/>
</dbReference>
<dbReference type="InterPro" id="IPR020103">
    <property type="entry name" value="PsdUridine_synth_cat_dom_sf"/>
</dbReference>
<name>A0A3B1DLP2_9GAMM</name>
<dbReference type="InterPro" id="IPR014780">
    <property type="entry name" value="tRNA_psdUridine_synth_TruB"/>
</dbReference>
<protein>
    <recommendedName>
        <fullName evidence="5">tRNA pseudouridine synthase B</fullName>
        <ecNumber evidence="5">5.4.99.25</ecNumber>
    </recommendedName>
    <alternativeName>
        <fullName evidence="5">tRNA pseudouridine(55) synthase</fullName>
        <shortName evidence="5">Psi55 synthase</shortName>
    </alternativeName>
    <alternativeName>
        <fullName evidence="5">tRNA pseudouridylate synthase</fullName>
    </alternativeName>
    <alternativeName>
        <fullName evidence="5">tRNA-uridine isomerase</fullName>
    </alternativeName>
</protein>
<feature type="binding site" evidence="5">
    <location>
        <position position="198"/>
    </location>
    <ligand>
        <name>substrate</name>
    </ligand>
</feature>
<accession>A0A3B1DLP2</accession>
<sequence>MDYVKYFNFNGILLLDKPKGITSNCALQQVKRIFFAKKVGYTGSLDPLATGMLPILFGNATKFSRYLTNSIKKYHVIVKLGETTVTGDLSGEILKKRSVCLNIHNVKKILKTFVGEIKQTPPMFSALKYKGIPLYKYARLGISVPRKNRNLIIYQLNFIQLIDNFLEFTIVCSKGTYIRSLVDDVGKKLKCGAHVIYLCRLQVGLYVSSQLINLTKLYFIENQNINQTHRFYLFNMLSTFLLPISSFFLEYPIVKLTSQDADNFKKKLCIYLVNCFKIGLVQVTTGKKNIFLGIGRLSALGLLTPECILLS</sequence>
<evidence type="ECO:0000256" key="4">
    <source>
        <dbReference type="ARBA" id="ARBA00023235"/>
    </source>
</evidence>
<reference evidence="9" key="1">
    <citation type="submission" date="2018-09" db="EMBL/GenBank/DDBJ databases">
        <authorList>
            <person name="Manzano-Marin A."/>
            <person name="Manzano-Marin A."/>
        </authorList>
    </citation>
    <scope>NUCLEOTIDE SEQUENCE [LARGE SCALE GENOMIC DNA]</scope>
    <source>
        <strain evidence="9">BuCistrobi</strain>
    </source>
</reference>
<dbReference type="InterPro" id="IPR032819">
    <property type="entry name" value="TruB_C"/>
</dbReference>
<dbReference type="Gene3D" id="3.30.2350.10">
    <property type="entry name" value="Pseudouridine synthase"/>
    <property type="match status" value="1"/>
</dbReference>
<comment type="function">
    <text evidence="5">Responsible for synthesis of pseudouridine from uracil-55 in the psi GC loop of transfer RNAs.</text>
</comment>
<feature type="active site" description="Nucleophile" evidence="5">
    <location>
        <position position="46"/>
    </location>
</feature>
<evidence type="ECO:0000313" key="9">
    <source>
        <dbReference type="Proteomes" id="UP000271849"/>
    </source>
</evidence>
<dbReference type="EC" id="5.4.99.25" evidence="5"/>
<feature type="domain" description="Pseudouridine synthase II N-terminal" evidence="6">
    <location>
        <begin position="31"/>
        <end position="178"/>
    </location>
</feature>
<keyword evidence="4 5" id="KW-0413">Isomerase</keyword>
<feature type="binding site" evidence="5">
    <location>
        <position position="177"/>
    </location>
    <ligand>
        <name>substrate</name>
    </ligand>
</feature>
<dbReference type="OrthoDB" id="9802309at2"/>
<dbReference type="GO" id="GO:0031119">
    <property type="term" value="P:tRNA pseudouridine synthesis"/>
    <property type="evidence" value="ECO:0007669"/>
    <property type="project" value="UniProtKB-UniRule"/>
</dbReference>
<dbReference type="GO" id="GO:0003723">
    <property type="term" value="F:RNA binding"/>
    <property type="evidence" value="ECO:0007669"/>
    <property type="project" value="InterPro"/>
</dbReference>
<evidence type="ECO:0000259" key="6">
    <source>
        <dbReference type="Pfam" id="PF01509"/>
    </source>
</evidence>
<evidence type="ECO:0000259" key="7">
    <source>
        <dbReference type="Pfam" id="PF16198"/>
    </source>
</evidence>
<dbReference type="CDD" id="cd02573">
    <property type="entry name" value="PseudoU_synth_EcTruB"/>
    <property type="match status" value="1"/>
</dbReference>
<comment type="catalytic activity">
    <reaction evidence="1 5">
        <text>uridine(55) in tRNA = pseudouridine(55) in tRNA</text>
        <dbReference type="Rhea" id="RHEA:42532"/>
        <dbReference type="Rhea" id="RHEA-COMP:10101"/>
        <dbReference type="Rhea" id="RHEA-COMP:10102"/>
        <dbReference type="ChEBI" id="CHEBI:65314"/>
        <dbReference type="ChEBI" id="CHEBI:65315"/>
        <dbReference type="EC" id="5.4.99.25"/>
    </reaction>
</comment>
<dbReference type="EMBL" id="LR025085">
    <property type="protein sequence ID" value="VAX76621.1"/>
    <property type="molecule type" value="Genomic_DNA"/>
</dbReference>
<dbReference type="Proteomes" id="UP000271849">
    <property type="component" value="Chromosome"/>
</dbReference>
<organism evidence="8 9">
    <name type="scientific">Buchnera aphidicola</name>
    <name type="common">Cinara strobi</name>
    <dbReference type="NCBI Taxonomy" id="1921549"/>
    <lineage>
        <taxon>Bacteria</taxon>
        <taxon>Pseudomonadati</taxon>
        <taxon>Pseudomonadota</taxon>
        <taxon>Gammaproteobacteria</taxon>
        <taxon>Enterobacterales</taxon>
        <taxon>Erwiniaceae</taxon>
        <taxon>Buchnera</taxon>
    </lineage>
</organism>
<feature type="binding site" evidence="5">
    <location>
        <position position="74"/>
    </location>
    <ligand>
        <name>substrate</name>
    </ligand>
</feature>
<dbReference type="InterPro" id="IPR002501">
    <property type="entry name" value="PsdUridine_synth_N"/>
</dbReference>
<dbReference type="NCBIfam" id="TIGR00431">
    <property type="entry name" value="TruB"/>
    <property type="match status" value="1"/>
</dbReference>
<dbReference type="STRING" id="1921549.GCA_900128825_00238"/>
<comment type="caution">
    <text evidence="5">Lacks conserved residue(s) required for the propagation of feature annotation.</text>
</comment>
<evidence type="ECO:0000256" key="5">
    <source>
        <dbReference type="HAMAP-Rule" id="MF_01080"/>
    </source>
</evidence>
<dbReference type="AlphaFoldDB" id="A0A3B1DLP2"/>
<evidence type="ECO:0000256" key="2">
    <source>
        <dbReference type="ARBA" id="ARBA00005642"/>
    </source>
</evidence>
<dbReference type="PANTHER" id="PTHR13767:SF2">
    <property type="entry name" value="PSEUDOURIDYLATE SYNTHASE TRUB1"/>
    <property type="match status" value="1"/>
</dbReference>
<evidence type="ECO:0000256" key="1">
    <source>
        <dbReference type="ARBA" id="ARBA00000385"/>
    </source>
</evidence>
<gene>
    <name evidence="5 8" type="primary">truB</name>
    <name evidence="8" type="ORF">BUCINSTRO3249_0239</name>
</gene>
<keyword evidence="3 5" id="KW-0819">tRNA processing</keyword>
<evidence type="ECO:0000256" key="3">
    <source>
        <dbReference type="ARBA" id="ARBA00022694"/>
    </source>
</evidence>
<evidence type="ECO:0000313" key="8">
    <source>
        <dbReference type="EMBL" id="VAX76621.1"/>
    </source>
</evidence>